<dbReference type="Proteomes" id="UP000053429">
    <property type="component" value="Unassembled WGS sequence"/>
</dbReference>
<dbReference type="OrthoDB" id="4746309at2"/>
<dbReference type="InterPro" id="IPR050196">
    <property type="entry name" value="Cytochrome_P450_Monoox"/>
</dbReference>
<comment type="caution">
    <text evidence="7">The sequence shown here is derived from an EMBL/GenBank/DDBJ whole genome shotgun (WGS) entry which is preliminary data.</text>
</comment>
<keyword evidence="5" id="KW-0408">Iron</keyword>
<evidence type="ECO:0000256" key="1">
    <source>
        <dbReference type="ARBA" id="ARBA00010617"/>
    </source>
</evidence>
<dbReference type="Pfam" id="PF00067">
    <property type="entry name" value="p450"/>
    <property type="match status" value="1"/>
</dbReference>
<name>A0A101TGJ8_9ACTN</name>
<evidence type="ECO:0000313" key="8">
    <source>
        <dbReference type="Proteomes" id="UP000053429"/>
    </source>
</evidence>
<keyword evidence="3" id="KW-0479">Metal-binding</keyword>
<sequence>MTARPVRYEDFPKLDYTNRVLNEASRLHSLPFFMRRAIQPLTIGGVSIPPGTEMGFSLYALHKDPSVYPGPERFDPHRWLPDGPALPRSAFIP</sequence>
<keyword evidence="6" id="KW-0503">Monooxygenase</keyword>
<dbReference type="InterPro" id="IPR001128">
    <property type="entry name" value="Cyt_P450"/>
</dbReference>
<dbReference type="SUPFAM" id="SSF48264">
    <property type="entry name" value="Cytochrome P450"/>
    <property type="match status" value="1"/>
</dbReference>
<evidence type="ECO:0000256" key="6">
    <source>
        <dbReference type="ARBA" id="ARBA00023033"/>
    </source>
</evidence>
<dbReference type="STRING" id="661399.AQJ67_41665"/>
<dbReference type="InterPro" id="IPR036396">
    <property type="entry name" value="Cyt_P450_sf"/>
</dbReference>
<dbReference type="GO" id="GO:0004497">
    <property type="term" value="F:monooxygenase activity"/>
    <property type="evidence" value="ECO:0007669"/>
    <property type="project" value="UniProtKB-KW"/>
</dbReference>
<keyword evidence="4" id="KW-0560">Oxidoreductase</keyword>
<comment type="similarity">
    <text evidence="1">Belongs to the cytochrome P450 family.</text>
</comment>
<dbReference type="AlphaFoldDB" id="A0A101TGJ8"/>
<dbReference type="GO" id="GO:0005506">
    <property type="term" value="F:iron ion binding"/>
    <property type="evidence" value="ECO:0007669"/>
    <property type="project" value="InterPro"/>
</dbReference>
<evidence type="ECO:0000256" key="3">
    <source>
        <dbReference type="ARBA" id="ARBA00022723"/>
    </source>
</evidence>
<gene>
    <name evidence="7" type="ORF">AQJ67_41665</name>
</gene>
<protein>
    <recommendedName>
        <fullName evidence="9">Cytochrome</fullName>
    </recommendedName>
</protein>
<evidence type="ECO:0008006" key="9">
    <source>
        <dbReference type="Google" id="ProtNLM"/>
    </source>
</evidence>
<dbReference type="PANTHER" id="PTHR24291:SF50">
    <property type="entry name" value="BIFUNCTIONAL ALBAFLAVENONE MONOOXYGENASE_TERPENE SYNTHASE"/>
    <property type="match status" value="1"/>
</dbReference>
<reference evidence="7 8" key="1">
    <citation type="submission" date="2015-10" db="EMBL/GenBank/DDBJ databases">
        <title>Draft genome sequence of Streptomyces caeruleatus NRRL B-24802, type strain for the species Streptomyces caeruleatus.</title>
        <authorList>
            <person name="Ruckert C."/>
            <person name="Winkler A."/>
            <person name="Kalinowski J."/>
            <person name="Kampfer P."/>
            <person name="Glaeser S."/>
        </authorList>
    </citation>
    <scope>NUCLEOTIDE SEQUENCE [LARGE SCALE GENOMIC DNA]</scope>
    <source>
        <strain evidence="7 8">NRRL B-24802</strain>
    </source>
</reference>
<keyword evidence="2" id="KW-0349">Heme</keyword>
<dbReference type="PRINTS" id="PR00465">
    <property type="entry name" value="EP450IV"/>
</dbReference>
<evidence type="ECO:0000256" key="2">
    <source>
        <dbReference type="ARBA" id="ARBA00022617"/>
    </source>
</evidence>
<accession>A0A101TGJ8</accession>
<dbReference type="GO" id="GO:0016705">
    <property type="term" value="F:oxidoreductase activity, acting on paired donors, with incorporation or reduction of molecular oxygen"/>
    <property type="evidence" value="ECO:0007669"/>
    <property type="project" value="InterPro"/>
</dbReference>
<evidence type="ECO:0000256" key="5">
    <source>
        <dbReference type="ARBA" id="ARBA00023004"/>
    </source>
</evidence>
<keyword evidence="8" id="KW-1185">Reference proteome</keyword>
<dbReference type="EMBL" id="LMWY01000064">
    <property type="protein sequence ID" value="KUN91615.1"/>
    <property type="molecule type" value="Genomic_DNA"/>
</dbReference>
<evidence type="ECO:0000313" key="7">
    <source>
        <dbReference type="EMBL" id="KUN91615.1"/>
    </source>
</evidence>
<organism evidence="7 8">
    <name type="scientific">Streptomyces caeruleatus</name>
    <dbReference type="NCBI Taxonomy" id="661399"/>
    <lineage>
        <taxon>Bacteria</taxon>
        <taxon>Bacillati</taxon>
        <taxon>Actinomycetota</taxon>
        <taxon>Actinomycetes</taxon>
        <taxon>Kitasatosporales</taxon>
        <taxon>Streptomycetaceae</taxon>
        <taxon>Streptomyces</taxon>
    </lineage>
</organism>
<dbReference type="InterPro" id="IPR002403">
    <property type="entry name" value="Cyt_P450_E_grp-IV"/>
</dbReference>
<evidence type="ECO:0000256" key="4">
    <source>
        <dbReference type="ARBA" id="ARBA00023002"/>
    </source>
</evidence>
<dbReference type="GO" id="GO:0020037">
    <property type="term" value="F:heme binding"/>
    <property type="evidence" value="ECO:0007669"/>
    <property type="project" value="InterPro"/>
</dbReference>
<proteinExistence type="inferred from homology"/>
<dbReference type="RefSeq" id="WP_062724905.1">
    <property type="nucleotide sequence ID" value="NZ_KQ948947.1"/>
</dbReference>
<dbReference type="Gene3D" id="1.10.630.10">
    <property type="entry name" value="Cytochrome P450"/>
    <property type="match status" value="1"/>
</dbReference>
<dbReference type="PANTHER" id="PTHR24291">
    <property type="entry name" value="CYTOCHROME P450 FAMILY 4"/>
    <property type="match status" value="1"/>
</dbReference>